<dbReference type="PANTHER" id="PTHR22923">
    <property type="entry name" value="CEREBELLIN-RELATED"/>
    <property type="match status" value="1"/>
</dbReference>
<dbReference type="STRING" id="6573.A0A210QN98"/>
<comment type="caution">
    <text evidence="6">The sequence shown here is derived from an EMBL/GenBank/DDBJ whole genome shotgun (WGS) entry which is preliminary data.</text>
</comment>
<keyword evidence="3 4" id="KW-0732">Signal</keyword>
<evidence type="ECO:0000313" key="6">
    <source>
        <dbReference type="EMBL" id="OWF50185.1"/>
    </source>
</evidence>
<dbReference type="Proteomes" id="UP000242188">
    <property type="component" value="Unassembled WGS sequence"/>
</dbReference>
<feature type="chain" id="PRO_5012510205" evidence="4">
    <location>
        <begin position="24"/>
        <end position="215"/>
    </location>
</feature>
<evidence type="ECO:0000256" key="4">
    <source>
        <dbReference type="SAM" id="SignalP"/>
    </source>
</evidence>
<evidence type="ECO:0000313" key="7">
    <source>
        <dbReference type="Proteomes" id="UP000242188"/>
    </source>
</evidence>
<feature type="domain" description="C1q" evidence="5">
    <location>
        <begin position="82"/>
        <end position="215"/>
    </location>
</feature>
<evidence type="ECO:0000256" key="1">
    <source>
        <dbReference type="ARBA" id="ARBA00004613"/>
    </source>
</evidence>
<dbReference type="AlphaFoldDB" id="A0A210QN98"/>
<keyword evidence="2" id="KW-0964">Secreted</keyword>
<organism evidence="6 7">
    <name type="scientific">Mizuhopecten yessoensis</name>
    <name type="common">Japanese scallop</name>
    <name type="synonym">Patinopecten yessoensis</name>
    <dbReference type="NCBI Taxonomy" id="6573"/>
    <lineage>
        <taxon>Eukaryota</taxon>
        <taxon>Metazoa</taxon>
        <taxon>Spiralia</taxon>
        <taxon>Lophotrochozoa</taxon>
        <taxon>Mollusca</taxon>
        <taxon>Bivalvia</taxon>
        <taxon>Autobranchia</taxon>
        <taxon>Pteriomorphia</taxon>
        <taxon>Pectinida</taxon>
        <taxon>Pectinoidea</taxon>
        <taxon>Pectinidae</taxon>
        <taxon>Mizuhopecten</taxon>
    </lineage>
</organism>
<protein>
    <submittedName>
        <fullName evidence="6">Complement C1q-like protein 4</fullName>
    </submittedName>
</protein>
<evidence type="ECO:0000256" key="2">
    <source>
        <dbReference type="ARBA" id="ARBA00022525"/>
    </source>
</evidence>
<dbReference type="SUPFAM" id="SSF49842">
    <property type="entry name" value="TNF-like"/>
    <property type="match status" value="1"/>
</dbReference>
<dbReference type="Gene3D" id="2.60.120.40">
    <property type="match status" value="1"/>
</dbReference>
<reference evidence="6 7" key="1">
    <citation type="journal article" date="2017" name="Nat. Ecol. Evol.">
        <title>Scallop genome provides insights into evolution of bilaterian karyotype and development.</title>
        <authorList>
            <person name="Wang S."/>
            <person name="Zhang J."/>
            <person name="Jiao W."/>
            <person name="Li J."/>
            <person name="Xun X."/>
            <person name="Sun Y."/>
            <person name="Guo X."/>
            <person name="Huan P."/>
            <person name="Dong B."/>
            <person name="Zhang L."/>
            <person name="Hu X."/>
            <person name="Sun X."/>
            <person name="Wang J."/>
            <person name="Zhao C."/>
            <person name="Wang Y."/>
            <person name="Wang D."/>
            <person name="Huang X."/>
            <person name="Wang R."/>
            <person name="Lv J."/>
            <person name="Li Y."/>
            <person name="Zhang Z."/>
            <person name="Liu B."/>
            <person name="Lu W."/>
            <person name="Hui Y."/>
            <person name="Liang J."/>
            <person name="Zhou Z."/>
            <person name="Hou R."/>
            <person name="Li X."/>
            <person name="Liu Y."/>
            <person name="Li H."/>
            <person name="Ning X."/>
            <person name="Lin Y."/>
            <person name="Zhao L."/>
            <person name="Xing Q."/>
            <person name="Dou J."/>
            <person name="Li Y."/>
            <person name="Mao J."/>
            <person name="Guo H."/>
            <person name="Dou H."/>
            <person name="Li T."/>
            <person name="Mu C."/>
            <person name="Jiang W."/>
            <person name="Fu Q."/>
            <person name="Fu X."/>
            <person name="Miao Y."/>
            <person name="Liu J."/>
            <person name="Yu Q."/>
            <person name="Li R."/>
            <person name="Liao H."/>
            <person name="Li X."/>
            <person name="Kong Y."/>
            <person name="Jiang Z."/>
            <person name="Chourrout D."/>
            <person name="Li R."/>
            <person name="Bao Z."/>
        </authorList>
    </citation>
    <scope>NUCLEOTIDE SEQUENCE [LARGE SCALE GENOMIC DNA]</scope>
    <source>
        <strain evidence="6 7">PY_sf001</strain>
    </source>
</reference>
<dbReference type="PRINTS" id="PR00007">
    <property type="entry name" value="COMPLEMNTC1Q"/>
</dbReference>
<keyword evidence="7" id="KW-1185">Reference proteome</keyword>
<dbReference type="PROSITE" id="PS50871">
    <property type="entry name" value="C1Q"/>
    <property type="match status" value="1"/>
</dbReference>
<name>A0A210QN98_MIZYE</name>
<dbReference type="InterPro" id="IPR050822">
    <property type="entry name" value="Cerebellin_Synaptic_Org"/>
</dbReference>
<dbReference type="GO" id="GO:0005576">
    <property type="term" value="C:extracellular region"/>
    <property type="evidence" value="ECO:0007669"/>
    <property type="project" value="UniProtKB-SubCell"/>
</dbReference>
<evidence type="ECO:0000259" key="5">
    <source>
        <dbReference type="PROSITE" id="PS50871"/>
    </source>
</evidence>
<dbReference type="PANTHER" id="PTHR22923:SF116">
    <property type="entry name" value="C1Q DOMAIN-CONTAINING PROTEIN"/>
    <property type="match status" value="1"/>
</dbReference>
<dbReference type="OrthoDB" id="6150994at2759"/>
<dbReference type="Pfam" id="PF00386">
    <property type="entry name" value="C1q"/>
    <property type="match status" value="1"/>
</dbReference>
<dbReference type="EMBL" id="NEDP02002737">
    <property type="protein sequence ID" value="OWF50185.1"/>
    <property type="molecule type" value="Genomic_DNA"/>
</dbReference>
<gene>
    <name evidence="6" type="ORF">KP79_PYT22521</name>
</gene>
<evidence type="ECO:0000256" key="3">
    <source>
        <dbReference type="ARBA" id="ARBA00022729"/>
    </source>
</evidence>
<dbReference type="InterPro" id="IPR001073">
    <property type="entry name" value="C1q_dom"/>
</dbReference>
<feature type="signal peptide" evidence="4">
    <location>
        <begin position="1"/>
        <end position="23"/>
    </location>
</feature>
<comment type="subcellular location">
    <subcellularLocation>
        <location evidence="1">Secreted</location>
    </subcellularLocation>
</comment>
<dbReference type="InterPro" id="IPR008983">
    <property type="entry name" value="Tumour_necrosis_fac-like_dom"/>
</dbReference>
<proteinExistence type="predicted"/>
<accession>A0A210QN98</accession>
<sequence>MERTLKLLAVVLVLCLLEAECSPQITAGQSATTLEQRVTALEREIGGLQTQNQQLVVCVTNMSSDQSDTVKCARKIVTAGISYGRNVMFSAQLTHTLSSVAVEQGIVFDSPVTNVGDCYSGHTGVFTCCKAGTYVFYWSIYTTGSHYVQTELIKNTSSIAINRSGDANYYSTGTMMVLLHLHFGDEVWIRVKSRNPATSNIYADKSSSFTGFLLQ</sequence>
<dbReference type="SMART" id="SM00110">
    <property type="entry name" value="C1Q"/>
    <property type="match status" value="1"/>
</dbReference>